<dbReference type="AlphaFoldDB" id="A0ABD6DUC3"/>
<keyword evidence="3" id="KW-1185">Reference proteome</keyword>
<dbReference type="RefSeq" id="WP_256307915.1">
    <property type="nucleotide sequence ID" value="NZ_JANHAW010000002.1"/>
</dbReference>
<evidence type="ECO:0000313" key="3">
    <source>
        <dbReference type="Proteomes" id="UP001597092"/>
    </source>
</evidence>
<sequence length="171" mass="17717">MADQTPTKRRRLLEGISAGGTALLAGCTDQFDLGGDAGTDEHAGSHGEASTDGVAAIATIDQEALREEQTRLRSELQSGNITQEEAQEELATLRQEYLDEAMTALGDTAAEAEGVTVETEYRSLGAVIVSGDAGGVLGLLSADAVSALVPRADVEEQVQTRTAQGTENAQG</sequence>
<protein>
    <submittedName>
        <fullName evidence="2">Uncharacterized protein</fullName>
    </submittedName>
</protein>
<comment type="caution">
    <text evidence="2">The sequence shown here is derived from an EMBL/GenBank/DDBJ whole genome shotgun (WGS) entry which is preliminary data.</text>
</comment>
<name>A0ABD6DUC3_9EURY</name>
<evidence type="ECO:0000256" key="1">
    <source>
        <dbReference type="SAM" id="MobiDB-lite"/>
    </source>
</evidence>
<reference evidence="2 3" key="1">
    <citation type="journal article" date="2019" name="Int. J. Syst. Evol. Microbiol.">
        <title>The Global Catalogue of Microorganisms (GCM) 10K type strain sequencing project: providing services to taxonomists for standard genome sequencing and annotation.</title>
        <authorList>
            <consortium name="The Broad Institute Genomics Platform"/>
            <consortium name="The Broad Institute Genome Sequencing Center for Infectious Disease"/>
            <person name="Wu L."/>
            <person name="Ma J."/>
        </authorList>
    </citation>
    <scope>NUCLEOTIDE SEQUENCE [LARGE SCALE GENOMIC DNA]</scope>
    <source>
        <strain evidence="2 3">CGMCC 1.10387</strain>
    </source>
</reference>
<accession>A0ABD6DUC3</accession>
<dbReference type="EMBL" id="JBHUDP010000001">
    <property type="protein sequence ID" value="MFD1684605.1"/>
    <property type="molecule type" value="Genomic_DNA"/>
</dbReference>
<dbReference type="Proteomes" id="UP001597092">
    <property type="component" value="Unassembled WGS sequence"/>
</dbReference>
<organism evidence="2 3">
    <name type="scientific">Halobellus litoreus</name>
    <dbReference type="NCBI Taxonomy" id="755310"/>
    <lineage>
        <taxon>Archaea</taxon>
        <taxon>Methanobacteriati</taxon>
        <taxon>Methanobacteriota</taxon>
        <taxon>Stenosarchaea group</taxon>
        <taxon>Halobacteria</taxon>
        <taxon>Halobacteriales</taxon>
        <taxon>Haloferacaceae</taxon>
        <taxon>Halobellus</taxon>
    </lineage>
</organism>
<evidence type="ECO:0000313" key="2">
    <source>
        <dbReference type="EMBL" id="MFD1684605.1"/>
    </source>
</evidence>
<proteinExistence type="predicted"/>
<feature type="region of interest" description="Disordered" evidence="1">
    <location>
        <begin position="30"/>
        <end position="52"/>
    </location>
</feature>
<gene>
    <name evidence="2" type="ORF">ACFSAS_03155</name>
</gene>